<accession>A0A8H3RQJ8</accession>
<sequence>MSTLRIPQVLLLWQHGLHRPHPGWISRNANVPIYMWHIHPRMGLAVVAVLLRLLCRTWVSKWDDYMICIALVSIAAGAGEENTLTRLIQAMVTGEYVDMIIWVYRGVGGGNTHLPSWDDRLHELLHQPLYLQIFYTLSICLTKNSILMF</sequence>
<gene>
    <name evidence="2" type="ORF">IFM46972_04128</name>
</gene>
<evidence type="ECO:0000313" key="3">
    <source>
        <dbReference type="Proteomes" id="UP000465221"/>
    </source>
</evidence>
<dbReference type="Pfam" id="PF20684">
    <property type="entry name" value="Fung_rhodopsin"/>
    <property type="match status" value="1"/>
</dbReference>
<organism evidence="2 3">
    <name type="scientific">Aspergillus udagawae</name>
    <dbReference type="NCBI Taxonomy" id="91492"/>
    <lineage>
        <taxon>Eukaryota</taxon>
        <taxon>Fungi</taxon>
        <taxon>Dikarya</taxon>
        <taxon>Ascomycota</taxon>
        <taxon>Pezizomycotina</taxon>
        <taxon>Eurotiomycetes</taxon>
        <taxon>Eurotiomycetidae</taxon>
        <taxon>Eurotiales</taxon>
        <taxon>Aspergillaceae</taxon>
        <taxon>Aspergillus</taxon>
        <taxon>Aspergillus subgen. Fumigati</taxon>
    </lineage>
</organism>
<evidence type="ECO:0000313" key="2">
    <source>
        <dbReference type="EMBL" id="GFF34125.1"/>
    </source>
</evidence>
<dbReference type="AlphaFoldDB" id="A0A8H3RQJ8"/>
<dbReference type="EMBL" id="BLKC01000022">
    <property type="protein sequence ID" value="GFF34125.1"/>
    <property type="molecule type" value="Genomic_DNA"/>
</dbReference>
<proteinExistence type="predicted"/>
<dbReference type="Proteomes" id="UP000465221">
    <property type="component" value="Unassembled WGS sequence"/>
</dbReference>
<reference evidence="2 3" key="1">
    <citation type="submission" date="2020-01" db="EMBL/GenBank/DDBJ databases">
        <title>Draft genome sequence of Aspergillus udagawae IFM 46972.</title>
        <authorList>
            <person name="Takahashi H."/>
            <person name="Yaguchi T."/>
        </authorList>
    </citation>
    <scope>NUCLEOTIDE SEQUENCE [LARGE SCALE GENOMIC DNA]</scope>
    <source>
        <strain evidence="2 3">IFM 46972</strain>
    </source>
</reference>
<dbReference type="InterPro" id="IPR049326">
    <property type="entry name" value="Rhodopsin_dom_fungi"/>
</dbReference>
<feature type="domain" description="Rhodopsin" evidence="1">
    <location>
        <begin position="51"/>
        <end position="149"/>
    </location>
</feature>
<evidence type="ECO:0000259" key="1">
    <source>
        <dbReference type="Pfam" id="PF20684"/>
    </source>
</evidence>
<protein>
    <recommendedName>
        <fullName evidence="1">Rhodopsin domain-containing protein</fullName>
    </recommendedName>
</protein>
<name>A0A8H3RQJ8_9EURO</name>
<comment type="caution">
    <text evidence="2">The sequence shown here is derived from an EMBL/GenBank/DDBJ whole genome shotgun (WGS) entry which is preliminary data.</text>
</comment>